<organism evidence="1 2">
    <name type="scientific">Desulfoplanes formicivorans</name>
    <dbReference type="NCBI Taxonomy" id="1592317"/>
    <lineage>
        <taxon>Bacteria</taxon>
        <taxon>Pseudomonadati</taxon>
        <taxon>Thermodesulfobacteriota</taxon>
        <taxon>Desulfovibrionia</taxon>
        <taxon>Desulfovibrionales</taxon>
        <taxon>Desulfoplanaceae</taxon>
        <taxon>Desulfoplanes</taxon>
    </lineage>
</organism>
<dbReference type="Proteomes" id="UP000095200">
    <property type="component" value="Unassembled WGS sequence"/>
</dbReference>
<evidence type="ECO:0000313" key="2">
    <source>
        <dbReference type="Proteomes" id="UP000095200"/>
    </source>
</evidence>
<comment type="caution">
    <text evidence="1">The sequence shown here is derived from an EMBL/GenBank/DDBJ whole genome shotgun (WGS) entry which is preliminary data.</text>
</comment>
<protein>
    <submittedName>
        <fullName evidence="1">Uncharacterized protein</fullName>
    </submittedName>
</protein>
<accession>A0A194AKP8</accession>
<evidence type="ECO:0000313" key="1">
    <source>
        <dbReference type="EMBL" id="GAU09815.1"/>
    </source>
</evidence>
<sequence>MQPPIPETLLETIGMESLTGDHLLKRNVALEIIATLFQDKGEAWIRDNLDTVRETITSVTGLL</sequence>
<dbReference type="EMBL" id="BDFE01000020">
    <property type="protein sequence ID" value="GAU09815.1"/>
    <property type="molecule type" value="Genomic_DNA"/>
</dbReference>
<dbReference type="RefSeq" id="WP_069860046.1">
    <property type="nucleotide sequence ID" value="NZ_BDFE01000020.1"/>
</dbReference>
<gene>
    <name evidence="1" type="ORF">DPF_2549</name>
</gene>
<reference evidence="2" key="1">
    <citation type="submission" date="2016-06" db="EMBL/GenBank/DDBJ databases">
        <title>Draft genome sequence of Desulfoplanes formicivorans strain Pf12B.</title>
        <authorList>
            <person name="Watanabe M."/>
            <person name="Kojima H."/>
            <person name="Fukui M."/>
        </authorList>
    </citation>
    <scope>NUCLEOTIDE SEQUENCE [LARGE SCALE GENOMIC DNA]</scope>
    <source>
        <strain evidence="2">Pf12B</strain>
    </source>
</reference>
<proteinExistence type="predicted"/>
<name>A0A194AKP8_9BACT</name>
<dbReference type="AlphaFoldDB" id="A0A194AKP8"/>
<keyword evidence="2" id="KW-1185">Reference proteome</keyword>